<dbReference type="InterPro" id="IPR014721">
    <property type="entry name" value="Ribsml_uS5_D2-typ_fold_subgr"/>
</dbReference>
<dbReference type="InterPro" id="IPR008268">
    <property type="entry name" value="Peptidase_S16_AS"/>
</dbReference>
<dbReference type="InterPro" id="IPR027417">
    <property type="entry name" value="P-loop_NTPase"/>
</dbReference>
<dbReference type="SMART" id="SM00464">
    <property type="entry name" value="LON"/>
    <property type="match status" value="1"/>
</dbReference>
<feature type="domain" description="Lon N-terminal" evidence="17">
    <location>
        <begin position="45"/>
        <end position="278"/>
    </location>
</feature>
<keyword evidence="8 10" id="KW-0346">Stress response</keyword>
<evidence type="ECO:0000256" key="15">
    <source>
        <dbReference type="RuleBase" id="RU000591"/>
    </source>
</evidence>
<dbReference type="Proteomes" id="UP000008245">
    <property type="component" value="Chromosome"/>
</dbReference>
<keyword evidence="4 10" id="KW-0547">Nucleotide-binding</keyword>
<dbReference type="Gene3D" id="2.30.130.40">
    <property type="entry name" value="LON domain-like"/>
    <property type="match status" value="1"/>
</dbReference>
<feature type="active site" evidence="10 12">
    <location>
        <position position="751"/>
    </location>
</feature>
<dbReference type="InterPro" id="IPR003593">
    <property type="entry name" value="AAA+_ATPase"/>
</dbReference>
<dbReference type="EMBL" id="CP001981">
    <property type="protein sequence ID" value="ADE35417.1"/>
    <property type="molecule type" value="Genomic_DNA"/>
</dbReference>
<dbReference type="FunFam" id="3.40.50.300:FF:000021">
    <property type="entry name" value="Lon protease homolog"/>
    <property type="match status" value="1"/>
</dbReference>
<dbReference type="PIRSF" id="PIRSF001174">
    <property type="entry name" value="Lon_proteas"/>
    <property type="match status" value="1"/>
</dbReference>
<dbReference type="Pfam" id="PF22667">
    <property type="entry name" value="Lon_lid"/>
    <property type="match status" value="1"/>
</dbReference>
<name>D5D8P5_KARMD</name>
<dbReference type="Gene3D" id="1.20.58.1480">
    <property type="match status" value="1"/>
</dbReference>
<dbReference type="InterPro" id="IPR054594">
    <property type="entry name" value="Lon_lid"/>
</dbReference>
<dbReference type="KEGG" id="smh:DMIN_01250"/>
<accession>D5D8P5</accession>
<evidence type="ECO:0000313" key="19">
    <source>
        <dbReference type="Proteomes" id="UP000008245"/>
    </source>
</evidence>
<comment type="similarity">
    <text evidence="10 11 14 15">Belongs to the peptidase S16 family.</text>
</comment>
<evidence type="ECO:0000256" key="8">
    <source>
        <dbReference type="ARBA" id="ARBA00023016"/>
    </source>
</evidence>
<keyword evidence="3 10" id="KW-0645">Protease</keyword>
<feature type="binding site" evidence="10 13">
    <location>
        <begin position="429"/>
        <end position="436"/>
    </location>
    <ligand>
        <name>ATP</name>
        <dbReference type="ChEBI" id="CHEBI:30616"/>
    </ligand>
</feature>
<dbReference type="GO" id="GO:0034605">
    <property type="term" value="P:cellular response to heat"/>
    <property type="evidence" value="ECO:0007669"/>
    <property type="project" value="UniProtKB-UniRule"/>
</dbReference>
<keyword evidence="2 10" id="KW-0963">Cytoplasm</keyword>
<proteinExistence type="evidence at transcript level"/>
<dbReference type="InterPro" id="IPR003959">
    <property type="entry name" value="ATPase_AAA_core"/>
</dbReference>
<dbReference type="AlphaFoldDB" id="D5D8P5"/>
<evidence type="ECO:0000256" key="11">
    <source>
        <dbReference type="PIRNR" id="PIRNR001174"/>
    </source>
</evidence>
<dbReference type="GO" id="GO:0006515">
    <property type="term" value="P:protein quality control for misfolded or incompletely synthesized proteins"/>
    <property type="evidence" value="ECO:0007669"/>
    <property type="project" value="UniProtKB-UniRule"/>
</dbReference>
<dbReference type="Pfam" id="PF00004">
    <property type="entry name" value="AAA"/>
    <property type="match status" value="1"/>
</dbReference>
<comment type="subunit">
    <text evidence="10 11">Homohexamer. Organized in a ring with a central cavity.</text>
</comment>
<evidence type="ECO:0000256" key="7">
    <source>
        <dbReference type="ARBA" id="ARBA00022840"/>
    </source>
</evidence>
<evidence type="ECO:0000256" key="6">
    <source>
        <dbReference type="ARBA" id="ARBA00022825"/>
    </source>
</evidence>
<sequence>MLLHETESEYDSKSKKNNYSYYESSDFQPLIEKYNRIKYSVTEYIYLLTVKNVVLFPDVVIPITAVKQKSINLFKSAYYTYQKIGILTKKYFNTTFSIAKLNIQTFNIYSFNKINKFKFNKFKLNKINKFKFNKTNTKDIYYIGTVAKILKLLIMPDGNTTVILQGISRFKIIKLIQVYPYLKAEIIYLKDEKPQKKDKEYLILIDSIKEIAIKIIQDNYKIPSESSFAISNIESKSFLINFVAYNLNIEIKNKQILLEYDFLKQRAIETFRFLNIEYEKIKLKNEIQSRVRYDIDQQQKEYFLNQQIKALQEELGDFSYEKEVEVLRIKSYKKNWSKEAQNQFDRELSKFKRTNPQMPEYTILRNYLDLMLDLPWKKYSQDNYDLYRAQKILDKDHFGIDKVKERIIEYLSVLKLKGDLRSPILCFYGPPGVGKTSLGRSIASALNRKYVRISLGGLNDEAEIRGHRKTYIGAMPGRVLQSIKKAGTSNPVFVLDEIDKMGLGSQGNPSSAMLEVLDPEQNKEFYDNFLEMGYDLSKVIFIATANSLYTINIALLDRMEIIDMNGYTVEEKIEISKKHLIPKQLKENGLKSKDIILGVKQIEKIIESYTRESGVRSLEKNISKIVRYAAKNIAMNKKYLKRINMSKIEEVLGPPNDPEKYELIQVPGVVTGLAWTIVGGEIIYIESTLLKGRGNLSITGNVGEVMKESATIAFKYIKAHNYEFGIDEKMFELYNIHIHAPEGGIHKDGPSAGITMLTSIISSFLKKKIRPYLAMTGEITLRGKVLPVGGIKEKILAAKRANIKEIILSKANKKDIDDIKKVYLKGLKFHFVSKMNEVIDLSIIK</sequence>
<keyword evidence="5 10" id="KW-0378">Hydrolase</keyword>
<dbReference type="Gene3D" id="1.10.8.60">
    <property type="match status" value="1"/>
</dbReference>
<dbReference type="Pfam" id="PF05362">
    <property type="entry name" value="Lon_C"/>
    <property type="match status" value="1"/>
</dbReference>
<dbReference type="InterPro" id="IPR015947">
    <property type="entry name" value="PUA-like_sf"/>
</dbReference>
<dbReference type="InterPro" id="IPR008269">
    <property type="entry name" value="Lon_proteolytic"/>
</dbReference>
<evidence type="ECO:0000256" key="13">
    <source>
        <dbReference type="PIRSR" id="PIRSR001174-2"/>
    </source>
</evidence>
<dbReference type="Gene3D" id="1.20.5.5270">
    <property type="match status" value="1"/>
</dbReference>
<dbReference type="EC" id="3.4.21.53" evidence="10 11"/>
<dbReference type="PROSITE" id="PS51787">
    <property type="entry name" value="LON_N"/>
    <property type="match status" value="1"/>
</dbReference>
<reference evidence="18 19" key="1">
    <citation type="journal article" date="2010" name="PLoS ONE">
        <title>One bacterial cell, one complete genome.</title>
        <authorList>
            <person name="Woyke T."/>
            <person name="Tighe D."/>
            <person name="Mavromatis K."/>
            <person name="Clum A."/>
            <person name="Copeland A."/>
            <person name="Schackwitz W."/>
            <person name="Lapidus A."/>
            <person name="Wu D."/>
            <person name="McCutcheon J.P."/>
            <person name="McDonald B.R."/>
            <person name="Moran N.A."/>
            <person name="Bristow J."/>
            <person name="Cheng J.F."/>
        </authorList>
    </citation>
    <scope>NUCLEOTIDE SEQUENCE [LARGE SCALE GENOMIC DNA]</scope>
    <source>
        <strain evidence="18 19">DMIN</strain>
    </source>
</reference>
<evidence type="ECO:0000256" key="5">
    <source>
        <dbReference type="ARBA" id="ARBA00022801"/>
    </source>
</evidence>
<dbReference type="GO" id="GO:0005737">
    <property type="term" value="C:cytoplasm"/>
    <property type="evidence" value="ECO:0007669"/>
    <property type="project" value="UniProtKB-SubCell"/>
</dbReference>
<comment type="catalytic activity">
    <reaction evidence="9 10 11 14">
        <text>Hydrolysis of proteins in presence of ATP.</text>
        <dbReference type="EC" id="3.4.21.53"/>
    </reaction>
</comment>
<dbReference type="InterPro" id="IPR020568">
    <property type="entry name" value="Ribosomal_Su5_D2-typ_SF"/>
</dbReference>
<dbReference type="GO" id="GO:0016887">
    <property type="term" value="F:ATP hydrolysis activity"/>
    <property type="evidence" value="ECO:0007669"/>
    <property type="project" value="UniProtKB-UniRule"/>
</dbReference>
<comment type="function">
    <text evidence="10">ATP-dependent serine protease that mediates the selective degradation of mutant and abnormal proteins as well as certain short-lived regulatory proteins. Required for cellular homeostasis and for survival from DNA damage and developmental changes induced by stress. Degrades polypeptides processively to yield small peptide fragments that are 5 to 10 amino acids long. Binds to DNA in a double-stranded, site-specific manner.</text>
</comment>
<dbReference type="PROSITE" id="PS01046">
    <property type="entry name" value="LON_SER"/>
    <property type="match status" value="1"/>
</dbReference>
<dbReference type="Gene3D" id="3.30.230.10">
    <property type="match status" value="1"/>
</dbReference>
<dbReference type="PROSITE" id="PS51786">
    <property type="entry name" value="LON_PROTEOLYTIC"/>
    <property type="match status" value="1"/>
</dbReference>
<evidence type="ECO:0000259" key="16">
    <source>
        <dbReference type="PROSITE" id="PS51786"/>
    </source>
</evidence>
<dbReference type="Gene3D" id="3.40.50.300">
    <property type="entry name" value="P-loop containing nucleotide triphosphate hydrolases"/>
    <property type="match status" value="1"/>
</dbReference>
<dbReference type="InterPro" id="IPR027543">
    <property type="entry name" value="Lon_bac"/>
</dbReference>
<dbReference type="SUPFAM" id="SSF54211">
    <property type="entry name" value="Ribosomal protein S5 domain 2-like"/>
    <property type="match status" value="1"/>
</dbReference>
<dbReference type="NCBIfam" id="TIGR00763">
    <property type="entry name" value="lon"/>
    <property type="match status" value="1"/>
</dbReference>
<evidence type="ECO:0000313" key="18">
    <source>
        <dbReference type="EMBL" id="ADE35417.1"/>
    </source>
</evidence>
<dbReference type="SUPFAM" id="SSF88697">
    <property type="entry name" value="PUA domain-like"/>
    <property type="match status" value="1"/>
</dbReference>
<dbReference type="PRINTS" id="PR00830">
    <property type="entry name" value="ENDOLAPTASE"/>
</dbReference>
<dbReference type="GO" id="GO:0043565">
    <property type="term" value="F:sequence-specific DNA binding"/>
    <property type="evidence" value="ECO:0007669"/>
    <property type="project" value="UniProtKB-UniRule"/>
</dbReference>
<keyword evidence="6 10" id="KW-0720">Serine protease</keyword>
<dbReference type="InterPro" id="IPR003111">
    <property type="entry name" value="Lon_prtase_N"/>
</dbReference>
<dbReference type="GO" id="GO:0004252">
    <property type="term" value="F:serine-type endopeptidase activity"/>
    <property type="evidence" value="ECO:0007669"/>
    <property type="project" value="UniProtKB-UniRule"/>
</dbReference>
<evidence type="ECO:0000256" key="9">
    <source>
        <dbReference type="ARBA" id="ARBA00050665"/>
    </source>
</evidence>
<feature type="domain" description="Lon proteolytic" evidence="16">
    <location>
        <begin position="664"/>
        <end position="845"/>
    </location>
</feature>
<evidence type="ECO:0000256" key="12">
    <source>
        <dbReference type="PIRSR" id="PIRSR001174-1"/>
    </source>
</evidence>
<evidence type="ECO:0000256" key="3">
    <source>
        <dbReference type="ARBA" id="ARBA00022670"/>
    </source>
</evidence>
<gene>
    <name evidence="10" type="primary">lon</name>
    <name evidence="18" type="ordered locus">DMIN_01250</name>
</gene>
<evidence type="ECO:0000259" key="17">
    <source>
        <dbReference type="PROSITE" id="PS51787"/>
    </source>
</evidence>
<dbReference type="Pfam" id="PF02190">
    <property type="entry name" value="LON_substr_bdg"/>
    <property type="match status" value="1"/>
</dbReference>
<evidence type="ECO:0000256" key="4">
    <source>
        <dbReference type="ARBA" id="ARBA00022741"/>
    </source>
</evidence>
<dbReference type="GO" id="GO:0005524">
    <property type="term" value="F:ATP binding"/>
    <property type="evidence" value="ECO:0007669"/>
    <property type="project" value="UniProtKB-UniRule"/>
</dbReference>
<dbReference type="CDD" id="cd19500">
    <property type="entry name" value="RecA-like_Lon"/>
    <property type="match status" value="1"/>
</dbReference>
<comment type="subcellular location">
    <subcellularLocation>
        <location evidence="1 10 11">Cytoplasm</location>
    </subcellularLocation>
</comment>
<dbReference type="GO" id="GO:0004176">
    <property type="term" value="F:ATP-dependent peptidase activity"/>
    <property type="evidence" value="ECO:0007669"/>
    <property type="project" value="UniProtKB-UniRule"/>
</dbReference>
<dbReference type="PANTHER" id="PTHR10046">
    <property type="entry name" value="ATP DEPENDENT LON PROTEASE FAMILY MEMBER"/>
    <property type="match status" value="1"/>
</dbReference>
<protein>
    <recommendedName>
        <fullName evidence="10 11">Lon protease</fullName>
        <ecNumber evidence="10 11">3.4.21.53</ecNumber>
    </recommendedName>
    <alternativeName>
        <fullName evidence="10">ATP-dependent protease La</fullName>
    </alternativeName>
</protein>
<keyword evidence="7 10" id="KW-0067">ATP-binding</keyword>
<dbReference type="SMART" id="SM00382">
    <property type="entry name" value="AAA"/>
    <property type="match status" value="1"/>
</dbReference>
<dbReference type="HOGENOM" id="CLU_004109_4_3_10"/>
<feature type="active site" evidence="10 12">
    <location>
        <position position="794"/>
    </location>
</feature>
<evidence type="ECO:0000256" key="2">
    <source>
        <dbReference type="ARBA" id="ARBA00022490"/>
    </source>
</evidence>
<dbReference type="InterPro" id="IPR004815">
    <property type="entry name" value="Lon_bac/euk-typ"/>
</dbReference>
<dbReference type="InterPro" id="IPR027065">
    <property type="entry name" value="Lon_Prtase"/>
</dbReference>
<organism evidence="18 19">
    <name type="scientific">Karelsulcia muelleri (strain DMIN)</name>
    <name type="common">Sulcia muelleri</name>
    <dbReference type="NCBI Taxonomy" id="641892"/>
    <lineage>
        <taxon>Bacteria</taxon>
        <taxon>Pseudomonadati</taxon>
        <taxon>Bacteroidota</taxon>
        <taxon>Flavobacteriia</taxon>
        <taxon>Flavobacteriales</taxon>
        <taxon>Candidatus Karelsulcia</taxon>
    </lineage>
</organism>
<evidence type="ECO:0000256" key="1">
    <source>
        <dbReference type="ARBA" id="ARBA00004496"/>
    </source>
</evidence>
<evidence type="ECO:0000256" key="10">
    <source>
        <dbReference type="HAMAP-Rule" id="MF_01973"/>
    </source>
</evidence>
<comment type="induction">
    <text evidence="10">By heat shock.</text>
</comment>
<evidence type="ECO:0000256" key="14">
    <source>
        <dbReference type="PROSITE-ProRule" id="PRU01122"/>
    </source>
</evidence>
<dbReference type="HAMAP" id="MF_01973">
    <property type="entry name" value="lon_bact"/>
    <property type="match status" value="1"/>
</dbReference>
<dbReference type="SUPFAM" id="SSF52540">
    <property type="entry name" value="P-loop containing nucleoside triphosphate hydrolases"/>
    <property type="match status" value="1"/>
</dbReference>
<dbReference type="InterPro" id="IPR046336">
    <property type="entry name" value="Lon_prtase_N_sf"/>
</dbReference>